<proteinExistence type="predicted"/>
<name>A0A6M7TMR8_9HYPH</name>
<protein>
    <submittedName>
        <fullName evidence="1">Uncharacterized protein</fullName>
    </submittedName>
</protein>
<comment type="caution">
    <text evidence="1">The sequence shown here is derived from an EMBL/GenBank/DDBJ whole genome shotgun (WGS) entry which is preliminary data.</text>
</comment>
<dbReference type="EMBL" id="QZXA01000010">
    <property type="protein sequence ID" value="RJT30561.1"/>
    <property type="molecule type" value="Genomic_DNA"/>
</dbReference>
<evidence type="ECO:0000313" key="1">
    <source>
        <dbReference type="EMBL" id="RJT30561.1"/>
    </source>
</evidence>
<reference evidence="1 2" key="1">
    <citation type="submission" date="2018-09" db="EMBL/GenBank/DDBJ databases">
        <title>Mesorhizobium carmichaelinearum sp. nov. isolated from Carmichaelinea spp. root nodules in New Zealand.</title>
        <authorList>
            <person name="De Meyer S.E."/>
        </authorList>
    </citation>
    <scope>NUCLEOTIDE SEQUENCE [LARGE SCALE GENOMIC DNA]</scope>
    <source>
        <strain evidence="1 2">LMG 28313</strain>
    </source>
</reference>
<keyword evidence="2" id="KW-1185">Reference proteome</keyword>
<accession>A0A6M7TMR8</accession>
<dbReference type="Proteomes" id="UP000275530">
    <property type="component" value="Unassembled WGS sequence"/>
</dbReference>
<sequence length="241" mass="26749">MAIIRAAFDSSKDQPAGITTVAGYLGNETAWLGIEERWNNALGVARIADFHLKDIKHRFNDWVDVITPFAGILAQSNLRSVTASMKDTDWSDFGYHAAFREVLPTREAACLYLLFGVLADDVRLTFDNAPIVVVFDNDWGGKREGVVRVHDAWCRDTGHPGFNIFMKGGVSWDSIPLQAADLIAGLLRQSAFWRRGLDMLQEPGPIDPLSDLTIRALNQSRGAIWSKAYADKVAEVMRGRA</sequence>
<dbReference type="AlphaFoldDB" id="A0A6M7TMR8"/>
<gene>
    <name evidence="1" type="ORF">D3242_24615</name>
</gene>
<evidence type="ECO:0000313" key="2">
    <source>
        <dbReference type="Proteomes" id="UP000275530"/>
    </source>
</evidence>
<organism evidence="1 2">
    <name type="scientific">Mesorhizobium jarvisii</name>
    <dbReference type="NCBI Taxonomy" id="1777867"/>
    <lineage>
        <taxon>Bacteria</taxon>
        <taxon>Pseudomonadati</taxon>
        <taxon>Pseudomonadota</taxon>
        <taxon>Alphaproteobacteria</taxon>
        <taxon>Hyphomicrobiales</taxon>
        <taxon>Phyllobacteriaceae</taxon>
        <taxon>Mesorhizobium</taxon>
    </lineage>
</organism>